<keyword evidence="1" id="KW-0812">Transmembrane</keyword>
<dbReference type="SUPFAM" id="SSF53448">
    <property type="entry name" value="Nucleotide-diphospho-sugar transferases"/>
    <property type="match status" value="1"/>
</dbReference>
<dbReference type="PANTHER" id="PTHR22916:SF64">
    <property type="entry name" value="TRANSFERASE, PUTATIVE-RELATED"/>
    <property type="match status" value="1"/>
</dbReference>
<organism evidence="3">
    <name type="scientific">hydrothermal vent metagenome</name>
    <dbReference type="NCBI Taxonomy" id="652676"/>
    <lineage>
        <taxon>unclassified sequences</taxon>
        <taxon>metagenomes</taxon>
        <taxon>ecological metagenomes</taxon>
    </lineage>
</organism>
<evidence type="ECO:0000259" key="2">
    <source>
        <dbReference type="Pfam" id="PF00535"/>
    </source>
</evidence>
<accession>A0A3B0TMK7</accession>
<dbReference type="GO" id="GO:0016740">
    <property type="term" value="F:transferase activity"/>
    <property type="evidence" value="ECO:0007669"/>
    <property type="project" value="UniProtKB-KW"/>
</dbReference>
<dbReference type="AlphaFoldDB" id="A0A3B0TMK7"/>
<evidence type="ECO:0000256" key="1">
    <source>
        <dbReference type="SAM" id="Phobius"/>
    </source>
</evidence>
<feature type="transmembrane region" description="Helical" evidence="1">
    <location>
        <begin position="288"/>
        <end position="310"/>
    </location>
</feature>
<keyword evidence="3" id="KW-0808">Transferase</keyword>
<feature type="domain" description="Glycosyltransferase 2-like" evidence="2">
    <location>
        <begin position="6"/>
        <end position="136"/>
    </location>
</feature>
<sequence length="338" mass="38122">MNLSFSFIIPVYNRPDEISELLESLSAQTYTKPFEVVIIEDGSAKPSKEVLVDFHDRLAITYFEKPNSGPGDSRNHGMERAKGNYFIILDSDCILPPQYLTVVDTALNENYVHCYGGPDAAHESFSLVQKAINYAMTSVLTTGGIRGNKNIVGKFQPRSFNMGLSKSAFETIGGFGNIHPGEDPDLIFRLWAKGYETKLIQEAFVYHKRRINWNTFFEQVKKFGTVRPILNNWHSGTAKATYWFPTFFCMGFAVSMVFLILGIALPILMYLGYFMLVFIDSLLKNKSISIALLSLLAVCIQFIGYGYGFFKSATLLNLTGKKAQELFPNLFYKTNSVR</sequence>
<feature type="transmembrane region" description="Helical" evidence="1">
    <location>
        <begin position="243"/>
        <end position="276"/>
    </location>
</feature>
<reference evidence="3" key="1">
    <citation type="submission" date="2018-06" db="EMBL/GenBank/DDBJ databases">
        <authorList>
            <person name="Zhirakovskaya E."/>
        </authorList>
    </citation>
    <scope>NUCLEOTIDE SEQUENCE</scope>
</reference>
<dbReference type="EMBL" id="UOEL01000127">
    <property type="protein sequence ID" value="VAW15722.1"/>
    <property type="molecule type" value="Genomic_DNA"/>
</dbReference>
<protein>
    <submittedName>
        <fullName evidence="3">Glycosyltransferase</fullName>
    </submittedName>
</protein>
<proteinExistence type="predicted"/>
<keyword evidence="1" id="KW-1133">Transmembrane helix</keyword>
<dbReference type="Gene3D" id="3.90.550.10">
    <property type="entry name" value="Spore Coat Polysaccharide Biosynthesis Protein SpsA, Chain A"/>
    <property type="match status" value="1"/>
</dbReference>
<dbReference type="Pfam" id="PF00535">
    <property type="entry name" value="Glycos_transf_2"/>
    <property type="match status" value="1"/>
</dbReference>
<dbReference type="InterPro" id="IPR029044">
    <property type="entry name" value="Nucleotide-diphossugar_trans"/>
</dbReference>
<dbReference type="PANTHER" id="PTHR22916">
    <property type="entry name" value="GLYCOSYLTRANSFERASE"/>
    <property type="match status" value="1"/>
</dbReference>
<gene>
    <name evidence="3" type="ORF">MNBD_BACTEROID03-2355</name>
</gene>
<dbReference type="InterPro" id="IPR001173">
    <property type="entry name" value="Glyco_trans_2-like"/>
</dbReference>
<name>A0A3B0TMK7_9ZZZZ</name>
<evidence type="ECO:0000313" key="3">
    <source>
        <dbReference type="EMBL" id="VAW15722.1"/>
    </source>
</evidence>
<keyword evidence="1" id="KW-0472">Membrane</keyword>